<dbReference type="GO" id="GO:0008168">
    <property type="term" value="F:methyltransferase activity"/>
    <property type="evidence" value="ECO:0007669"/>
    <property type="project" value="UniProtKB-KW"/>
</dbReference>
<dbReference type="GO" id="GO:0032259">
    <property type="term" value="P:methylation"/>
    <property type="evidence" value="ECO:0007669"/>
    <property type="project" value="UniProtKB-KW"/>
</dbReference>
<dbReference type="InterPro" id="IPR029063">
    <property type="entry name" value="SAM-dependent_MTases_sf"/>
</dbReference>
<keyword evidence="1" id="KW-0808">Transferase</keyword>
<evidence type="ECO:0000313" key="2">
    <source>
        <dbReference type="Proteomes" id="UP001589532"/>
    </source>
</evidence>
<organism evidence="1 2">
    <name type="scientific">Nonomuraea helvata</name>
    <dbReference type="NCBI Taxonomy" id="37484"/>
    <lineage>
        <taxon>Bacteria</taxon>
        <taxon>Bacillati</taxon>
        <taxon>Actinomycetota</taxon>
        <taxon>Actinomycetes</taxon>
        <taxon>Streptosporangiales</taxon>
        <taxon>Streptosporangiaceae</taxon>
        <taxon>Nonomuraea</taxon>
    </lineage>
</organism>
<dbReference type="Proteomes" id="UP001589532">
    <property type="component" value="Unassembled WGS sequence"/>
</dbReference>
<protein>
    <submittedName>
        <fullName evidence="1">SAM-dependent methyltransferase</fullName>
        <ecNumber evidence="1">2.1.1.-</ecNumber>
    </submittedName>
</protein>
<dbReference type="SUPFAM" id="SSF53335">
    <property type="entry name" value="S-adenosyl-L-methionine-dependent methyltransferases"/>
    <property type="match status" value="1"/>
</dbReference>
<evidence type="ECO:0000313" key="1">
    <source>
        <dbReference type="EMBL" id="MFB9629266.1"/>
    </source>
</evidence>
<keyword evidence="2" id="KW-1185">Reference proteome</keyword>
<gene>
    <name evidence="1" type="ORF">ACFFSA_39855</name>
</gene>
<name>A0ABV5SC81_9ACTN</name>
<dbReference type="RefSeq" id="WP_344985824.1">
    <property type="nucleotide sequence ID" value="NZ_BAAAXV010000001.1"/>
</dbReference>
<dbReference type="Pfam" id="PF04672">
    <property type="entry name" value="Methyltransf_19"/>
    <property type="match status" value="1"/>
</dbReference>
<keyword evidence="1" id="KW-0489">Methyltransferase</keyword>
<dbReference type="EMBL" id="JBHMBW010000054">
    <property type="protein sequence ID" value="MFB9629266.1"/>
    <property type="molecule type" value="Genomic_DNA"/>
</dbReference>
<proteinExistence type="predicted"/>
<dbReference type="EC" id="2.1.1.-" evidence="1"/>
<comment type="caution">
    <text evidence="1">The sequence shown here is derived from an EMBL/GenBank/DDBJ whole genome shotgun (WGS) entry which is preliminary data.</text>
</comment>
<dbReference type="InterPro" id="IPR006764">
    <property type="entry name" value="SAM_dep_MeTrfase_SAV2177_type"/>
</dbReference>
<sequence>MHQRAVRNLAKLDTTQARITRIFDAAAGGKNNFLVDKDMVRHFDQVTPALTTAARAVLQFLSRAVRHLAAAEGVDQFLIVGSGVPSGLPAGHRLHDIARRASAGPGPRVVYVESNPMVMTMAQATIEPFNDLVRVVDGDVREIDELLRDHVVQTFLDWDRPLAVLLMSTHCLDDDESAHFVVKRLRHAAPKGSFLGLLHTTFDGVPPELLPAIRSMLAMTLPRLAIRTREEVRALLDGLDLIEPGLVWVPQWRSGERDLACPTERDLACCDEPASSGNYGAVARIP</sequence>
<dbReference type="Gene3D" id="3.40.50.150">
    <property type="entry name" value="Vaccinia Virus protein VP39"/>
    <property type="match status" value="1"/>
</dbReference>
<reference evidence="1 2" key="1">
    <citation type="submission" date="2024-09" db="EMBL/GenBank/DDBJ databases">
        <authorList>
            <person name="Sun Q."/>
            <person name="Mori K."/>
        </authorList>
    </citation>
    <scope>NUCLEOTIDE SEQUENCE [LARGE SCALE GENOMIC DNA]</scope>
    <source>
        <strain evidence="1 2">JCM 3143</strain>
    </source>
</reference>
<accession>A0ABV5SC81</accession>
<dbReference type="PIRSF" id="PIRSF017393">
    <property type="entry name" value="MTase_SAV2177"/>
    <property type="match status" value="1"/>
</dbReference>